<evidence type="ECO:0000313" key="11">
    <source>
        <dbReference type="Proteomes" id="UP000644115"/>
    </source>
</evidence>
<dbReference type="Gene3D" id="3.40.630.10">
    <property type="entry name" value="Zn peptidases"/>
    <property type="match status" value="1"/>
</dbReference>
<dbReference type="PROSITE" id="PS00758">
    <property type="entry name" value="ARGE_DAPE_CPG2_1"/>
    <property type="match status" value="1"/>
</dbReference>
<dbReference type="NCBIfam" id="NF005591">
    <property type="entry name" value="PRK07318.1"/>
    <property type="match status" value="1"/>
</dbReference>
<dbReference type="InterPro" id="IPR036264">
    <property type="entry name" value="Bact_exopeptidase_dim_dom"/>
</dbReference>
<dbReference type="GO" id="GO:0008777">
    <property type="term" value="F:acetylornithine deacetylase activity"/>
    <property type="evidence" value="ECO:0007669"/>
    <property type="project" value="TreeGrafter"/>
</dbReference>
<dbReference type="AlphaFoldDB" id="A0A923NEB3"/>
<sequence length="484" mass="53179">MSDLEFLKQVNETIETNKEDMISSLSHLLQIPSVAVETPGEYPFGENVQKAYDATLDMAREEGFAVYNADNYGGHIDFTGKGEGIVGVVGHLDVVPEGDGWSFDPYGGEVKDGWICGRGTTDDKGPVIASFYGMKALKACGYEPKKTIRLILGLDEETNWHGMDHYLEHVAELPDLGFTPDGDFPAIHGEKGIIVFELVRKLKLFSGKGLELSSLRGGTAANSVADHSRAVVRDSAGGGYDKIKEMVQAFREEKNASRLNCQIRCKGIGKSLEITVQGVSAHGAKPEKGVNAITVLLEFLGRLNFASEDINDFIEFYNSHIGYELHGESIGCGFSDEPSGKLVFNVGMAEFDKEAARLTINIRYPVTMDDEKVYAGLMSVLDRYDIGIVKGKHQEPIYIPADDPLIKTLMDIYEAHTGDTESKPLVIGGGTYARAIPNTVAFGARFPDEIELGHQKDERISVDNMIRLSKIYAEAMYRLSELEE</sequence>
<dbReference type="PANTHER" id="PTHR43808:SF31">
    <property type="entry name" value="N-ACETYL-L-CITRULLINE DEACETYLASE"/>
    <property type="match status" value="1"/>
</dbReference>
<reference evidence="10" key="1">
    <citation type="submission" date="2020-08" db="EMBL/GenBank/DDBJ databases">
        <authorList>
            <person name="Liu C."/>
            <person name="Sun Q."/>
        </authorList>
    </citation>
    <scope>NUCLEOTIDE SEQUENCE</scope>
    <source>
        <strain evidence="10">BX16</strain>
    </source>
</reference>
<keyword evidence="7" id="KW-0224">Dipeptidase</keyword>
<dbReference type="NCBIfam" id="TIGR01887">
    <property type="entry name" value="dipeptidaselike"/>
    <property type="match status" value="1"/>
</dbReference>
<keyword evidence="5" id="KW-0378">Hydrolase</keyword>
<dbReference type="Pfam" id="PF01546">
    <property type="entry name" value="Peptidase_M20"/>
    <property type="match status" value="1"/>
</dbReference>
<evidence type="ECO:0000256" key="4">
    <source>
        <dbReference type="ARBA" id="ARBA00022723"/>
    </source>
</evidence>
<dbReference type="CDD" id="cd03888">
    <property type="entry name" value="M20_PepV"/>
    <property type="match status" value="1"/>
</dbReference>
<dbReference type="Gene3D" id="3.30.70.360">
    <property type="match status" value="2"/>
</dbReference>
<organism evidence="10 11">
    <name type="scientific">Lentihominibacter faecis</name>
    <dbReference type="NCBI Taxonomy" id="2764712"/>
    <lineage>
        <taxon>Bacteria</taxon>
        <taxon>Bacillati</taxon>
        <taxon>Bacillota</taxon>
        <taxon>Clostridia</taxon>
        <taxon>Peptostreptococcales</taxon>
        <taxon>Anaerovoracaceae</taxon>
        <taxon>Lentihominibacter</taxon>
    </lineage>
</organism>
<keyword evidence="11" id="KW-1185">Reference proteome</keyword>
<comment type="caution">
    <text evidence="10">The sequence shown here is derived from an EMBL/GenBank/DDBJ whole genome shotgun (WGS) entry which is preliminary data.</text>
</comment>
<comment type="cofactor">
    <cofactor evidence="1">
        <name>Zn(2+)</name>
        <dbReference type="ChEBI" id="CHEBI:29105"/>
    </cofactor>
</comment>
<dbReference type="Pfam" id="PF07687">
    <property type="entry name" value="M20_dimer"/>
    <property type="match status" value="1"/>
</dbReference>
<keyword evidence="8" id="KW-0482">Metalloprotease</keyword>
<dbReference type="InterPro" id="IPR011650">
    <property type="entry name" value="Peptidase_M20_dimer"/>
</dbReference>
<dbReference type="PROSITE" id="PS00759">
    <property type="entry name" value="ARGE_DAPE_CPG2_2"/>
    <property type="match status" value="1"/>
</dbReference>
<protein>
    <submittedName>
        <fullName evidence="10">Dipeptidase PepV</fullName>
    </submittedName>
</protein>
<dbReference type="RefSeq" id="WP_249286552.1">
    <property type="nucleotide sequence ID" value="NZ_JACRWC010000048.1"/>
</dbReference>
<evidence type="ECO:0000256" key="6">
    <source>
        <dbReference type="ARBA" id="ARBA00022833"/>
    </source>
</evidence>
<comment type="similarity">
    <text evidence="2">Belongs to the peptidase M20A family.</text>
</comment>
<dbReference type="GO" id="GO:0006526">
    <property type="term" value="P:L-arginine biosynthetic process"/>
    <property type="evidence" value="ECO:0007669"/>
    <property type="project" value="TreeGrafter"/>
</dbReference>
<keyword evidence="6" id="KW-0862">Zinc</keyword>
<dbReference type="SUPFAM" id="SSF55031">
    <property type="entry name" value="Bacterial exopeptidase dimerisation domain"/>
    <property type="match status" value="1"/>
</dbReference>
<dbReference type="InterPro" id="IPR002933">
    <property type="entry name" value="Peptidase_M20"/>
</dbReference>
<dbReference type="EMBL" id="JACRWC010000048">
    <property type="protein sequence ID" value="MBC5999072.1"/>
    <property type="molecule type" value="Genomic_DNA"/>
</dbReference>
<dbReference type="InterPro" id="IPR001261">
    <property type="entry name" value="ArgE/DapE_CS"/>
</dbReference>
<evidence type="ECO:0000256" key="5">
    <source>
        <dbReference type="ARBA" id="ARBA00022801"/>
    </source>
</evidence>
<evidence type="ECO:0000256" key="8">
    <source>
        <dbReference type="ARBA" id="ARBA00023049"/>
    </source>
</evidence>
<evidence type="ECO:0000256" key="3">
    <source>
        <dbReference type="ARBA" id="ARBA00022670"/>
    </source>
</evidence>
<keyword evidence="4" id="KW-0479">Metal-binding</keyword>
<evidence type="ECO:0000313" key="10">
    <source>
        <dbReference type="EMBL" id="MBC5999072.1"/>
    </source>
</evidence>
<evidence type="ECO:0000256" key="7">
    <source>
        <dbReference type="ARBA" id="ARBA00022997"/>
    </source>
</evidence>
<feature type="domain" description="Peptidase M20 dimerisation" evidence="9">
    <location>
        <begin position="271"/>
        <end position="337"/>
    </location>
</feature>
<evidence type="ECO:0000256" key="1">
    <source>
        <dbReference type="ARBA" id="ARBA00001947"/>
    </source>
</evidence>
<name>A0A923NEB3_9FIRM</name>
<gene>
    <name evidence="10" type="primary">pepV</name>
    <name evidence="10" type="ORF">H8876_03540</name>
</gene>
<evidence type="ECO:0000256" key="2">
    <source>
        <dbReference type="ARBA" id="ARBA00006247"/>
    </source>
</evidence>
<dbReference type="GO" id="GO:0006508">
    <property type="term" value="P:proteolysis"/>
    <property type="evidence" value="ECO:0007669"/>
    <property type="project" value="UniProtKB-KW"/>
</dbReference>
<dbReference type="GO" id="GO:0008237">
    <property type="term" value="F:metallopeptidase activity"/>
    <property type="evidence" value="ECO:0007669"/>
    <property type="project" value="UniProtKB-KW"/>
</dbReference>
<dbReference type="InterPro" id="IPR050072">
    <property type="entry name" value="Peptidase_M20A"/>
</dbReference>
<evidence type="ECO:0000259" key="9">
    <source>
        <dbReference type="Pfam" id="PF07687"/>
    </source>
</evidence>
<dbReference type="GO" id="GO:0008270">
    <property type="term" value="F:zinc ion binding"/>
    <property type="evidence" value="ECO:0007669"/>
    <property type="project" value="InterPro"/>
</dbReference>
<dbReference type="PANTHER" id="PTHR43808">
    <property type="entry name" value="ACETYLORNITHINE DEACETYLASE"/>
    <property type="match status" value="1"/>
</dbReference>
<dbReference type="InterPro" id="IPR010964">
    <property type="entry name" value="M20A_pepV-rel"/>
</dbReference>
<proteinExistence type="inferred from homology"/>
<accession>A0A923NEB3</accession>
<keyword evidence="3" id="KW-0645">Protease</keyword>
<dbReference type="SUPFAM" id="SSF53187">
    <property type="entry name" value="Zn-dependent exopeptidases"/>
    <property type="match status" value="1"/>
</dbReference>
<dbReference type="GO" id="GO:0016805">
    <property type="term" value="F:dipeptidase activity"/>
    <property type="evidence" value="ECO:0007669"/>
    <property type="project" value="UniProtKB-KW"/>
</dbReference>
<dbReference type="Proteomes" id="UP000644115">
    <property type="component" value="Unassembled WGS sequence"/>
</dbReference>